<gene>
    <name evidence="2" type="ORF">AFM12_08975</name>
</gene>
<dbReference type="Pfam" id="PF17074">
    <property type="entry name" value="Darcynin"/>
    <property type="match status" value="1"/>
</dbReference>
<dbReference type="Proteomes" id="UP000050454">
    <property type="component" value="Unassembled WGS sequence"/>
</dbReference>
<protein>
    <recommendedName>
        <fullName evidence="4">Darcynin 1</fullName>
    </recommendedName>
</protein>
<proteinExistence type="inferred from homology"/>
<evidence type="ECO:0008006" key="4">
    <source>
        <dbReference type="Google" id="ProtNLM"/>
    </source>
</evidence>
<sequence>MDQKPYTILVLMNAAPQWLTLSREERSTFVEKELTPILTRVSKTVQVNFYDSEYFHAAVSDFMIIETAVLDDYKLLIEMLRDTPVYGVPYFEIKDIIVGKENLFEDFNEKLKP</sequence>
<dbReference type="InterPro" id="IPR031409">
    <property type="entry name" value="Darcynin"/>
</dbReference>
<evidence type="ECO:0000256" key="1">
    <source>
        <dbReference type="ARBA" id="ARBA00006869"/>
    </source>
</evidence>
<name>A0A0P7BPF9_9BACT</name>
<evidence type="ECO:0000313" key="2">
    <source>
        <dbReference type="EMBL" id="KPM49047.1"/>
    </source>
</evidence>
<dbReference type="STRING" id="1605367.AFM12_08975"/>
<reference evidence="2 3" key="1">
    <citation type="submission" date="2015-07" db="EMBL/GenBank/DDBJ databases">
        <title>The draft genome sequence of Leadbetterella sp. JN14-9.</title>
        <authorList>
            <person name="Liu Y."/>
            <person name="Du J."/>
            <person name="Shao Z."/>
        </authorList>
    </citation>
    <scope>NUCLEOTIDE SEQUENCE [LARGE SCALE GENOMIC DNA]</scope>
    <source>
        <strain evidence="2 3">JN14-9</strain>
    </source>
</reference>
<dbReference type="EMBL" id="LGTQ01000006">
    <property type="protein sequence ID" value="KPM49047.1"/>
    <property type="molecule type" value="Genomic_DNA"/>
</dbReference>
<organism evidence="2 3">
    <name type="scientific">Jiulongibacter sediminis</name>
    <dbReference type="NCBI Taxonomy" id="1605367"/>
    <lineage>
        <taxon>Bacteria</taxon>
        <taxon>Pseudomonadati</taxon>
        <taxon>Bacteroidota</taxon>
        <taxon>Cytophagia</taxon>
        <taxon>Cytophagales</taxon>
        <taxon>Leadbetterellaceae</taxon>
        <taxon>Jiulongibacter</taxon>
    </lineage>
</organism>
<evidence type="ECO:0000313" key="3">
    <source>
        <dbReference type="Proteomes" id="UP000050454"/>
    </source>
</evidence>
<accession>A0A0P7BPF9</accession>
<comment type="similarity">
    <text evidence="1">Belongs to the darcynin family.</text>
</comment>
<dbReference type="Gene3D" id="3.30.70.3420">
    <property type="match status" value="1"/>
</dbReference>
<keyword evidence="3" id="KW-1185">Reference proteome</keyword>
<dbReference type="AlphaFoldDB" id="A0A0P7BPF9"/>
<comment type="caution">
    <text evidence="2">The sequence shown here is derived from an EMBL/GenBank/DDBJ whole genome shotgun (WGS) entry which is preliminary data.</text>
</comment>